<comment type="caution">
    <text evidence="2">The sequence shown here is derived from an EMBL/GenBank/DDBJ whole genome shotgun (WGS) entry which is preliminary data.</text>
</comment>
<evidence type="ECO:0000313" key="3">
    <source>
        <dbReference type="Proteomes" id="UP001189429"/>
    </source>
</evidence>
<gene>
    <name evidence="2" type="ORF">PCOR1329_LOCUS38888</name>
</gene>
<feature type="region of interest" description="Disordered" evidence="1">
    <location>
        <begin position="1"/>
        <end position="32"/>
    </location>
</feature>
<organism evidence="2 3">
    <name type="scientific">Prorocentrum cordatum</name>
    <dbReference type="NCBI Taxonomy" id="2364126"/>
    <lineage>
        <taxon>Eukaryota</taxon>
        <taxon>Sar</taxon>
        <taxon>Alveolata</taxon>
        <taxon>Dinophyceae</taxon>
        <taxon>Prorocentrales</taxon>
        <taxon>Prorocentraceae</taxon>
        <taxon>Prorocentrum</taxon>
    </lineage>
</organism>
<sequence>AQKPLDLETSRQEEDEDDARQQAGGGGDDYPTALQSLQRRILKTAQEMREVVHATAGFWLTPAIAHAFLAVRGAGKCYGQKVRSAEKGHKRGPPRARRATPWIESTFNELTETMAQEGPKQNIMWALDIIGDDAANAQGKGNLTLAFNHSHQFRLLLEDKQVDETELDNMGKFNPQHFRQAAGFCLARLRGAWATCYSSKAELERAVERQLQRTKKT</sequence>
<keyword evidence="3" id="KW-1185">Reference proteome</keyword>
<dbReference type="Proteomes" id="UP001189429">
    <property type="component" value="Unassembled WGS sequence"/>
</dbReference>
<protein>
    <submittedName>
        <fullName evidence="2">Uncharacterized protein</fullName>
    </submittedName>
</protein>
<evidence type="ECO:0000313" key="2">
    <source>
        <dbReference type="EMBL" id="CAK0844941.1"/>
    </source>
</evidence>
<dbReference type="EMBL" id="CAUYUJ010014704">
    <property type="protein sequence ID" value="CAK0844941.1"/>
    <property type="molecule type" value="Genomic_DNA"/>
</dbReference>
<name>A0ABN9TGG2_9DINO</name>
<proteinExistence type="predicted"/>
<reference evidence="2" key="1">
    <citation type="submission" date="2023-10" db="EMBL/GenBank/DDBJ databases">
        <authorList>
            <person name="Chen Y."/>
            <person name="Shah S."/>
            <person name="Dougan E. K."/>
            <person name="Thang M."/>
            <person name="Chan C."/>
        </authorList>
    </citation>
    <scope>NUCLEOTIDE SEQUENCE [LARGE SCALE GENOMIC DNA]</scope>
</reference>
<feature type="non-terminal residue" evidence="2">
    <location>
        <position position="1"/>
    </location>
</feature>
<accession>A0ABN9TGG2</accession>
<evidence type="ECO:0000256" key="1">
    <source>
        <dbReference type="SAM" id="MobiDB-lite"/>
    </source>
</evidence>
<feature type="compositionally biased region" description="Basic and acidic residues" evidence="1">
    <location>
        <begin position="1"/>
        <end position="12"/>
    </location>
</feature>